<dbReference type="EMBL" id="CP031223">
    <property type="protein sequence ID" value="QFF98039.1"/>
    <property type="molecule type" value="Genomic_DNA"/>
</dbReference>
<dbReference type="OrthoDB" id="9813147at2"/>
<evidence type="ECO:0000313" key="2">
    <source>
        <dbReference type="Proteomes" id="UP000325517"/>
    </source>
</evidence>
<keyword evidence="2" id="KW-1185">Reference proteome</keyword>
<sequence>MYSVVVEANVQYEKESFTIVGLPVVPIKKSKECILSYQHTLGIDITMKKITIHLSPADASPPSQPN</sequence>
<accession>A0A5J6SK13</accession>
<protein>
    <submittedName>
        <fullName evidence="1">Uncharacterized protein</fullName>
    </submittedName>
</protein>
<evidence type="ECO:0000313" key="1">
    <source>
        <dbReference type="EMBL" id="QFF98039.1"/>
    </source>
</evidence>
<proteinExistence type="predicted"/>
<gene>
    <name evidence="1" type="ORF">PB01_03960</name>
</gene>
<dbReference type="Pfam" id="PF13541">
    <property type="entry name" value="ChlI"/>
    <property type="match status" value="1"/>
</dbReference>
<dbReference type="AlphaFoldDB" id="A0A5J6SK13"/>
<dbReference type="Proteomes" id="UP000325517">
    <property type="component" value="Chromosome"/>
</dbReference>
<organism evidence="1 2">
    <name type="scientific">Psychrobacillus glaciei</name>
    <dbReference type="NCBI Taxonomy" id="2283160"/>
    <lineage>
        <taxon>Bacteria</taxon>
        <taxon>Bacillati</taxon>
        <taxon>Bacillota</taxon>
        <taxon>Bacilli</taxon>
        <taxon>Bacillales</taxon>
        <taxon>Bacillaceae</taxon>
        <taxon>Psychrobacillus</taxon>
    </lineage>
</organism>
<dbReference type="KEGG" id="psyo:PB01_03960"/>
<reference evidence="1 2" key="1">
    <citation type="submission" date="2018-07" db="EMBL/GenBank/DDBJ databases">
        <title>Complete genome sequence of Psychrobacillus sp. PB01, isolated from iceberg, and comparative genome analysis of Psychrobacillus strains.</title>
        <authorList>
            <person name="Lee P.C."/>
        </authorList>
    </citation>
    <scope>NUCLEOTIDE SEQUENCE [LARGE SCALE GENOMIC DNA]</scope>
    <source>
        <strain evidence="1 2">PB01</strain>
    </source>
</reference>
<name>A0A5J6SK13_9BACI</name>